<organism evidence="1 2">
    <name type="scientific">Agaricus bisporus var. burnettii (strain JB137-S8 / ATCC MYA-4627 / FGSC 10392)</name>
    <name type="common">White button mushroom</name>
    <dbReference type="NCBI Taxonomy" id="597362"/>
    <lineage>
        <taxon>Eukaryota</taxon>
        <taxon>Fungi</taxon>
        <taxon>Dikarya</taxon>
        <taxon>Basidiomycota</taxon>
        <taxon>Agaricomycotina</taxon>
        <taxon>Agaricomycetes</taxon>
        <taxon>Agaricomycetidae</taxon>
        <taxon>Agaricales</taxon>
        <taxon>Agaricineae</taxon>
        <taxon>Agaricaceae</taxon>
        <taxon>Agaricus</taxon>
    </lineage>
</organism>
<gene>
    <name evidence="1" type="ORF">AGABI1DRAFT_88292</name>
</gene>
<proteinExistence type="predicted"/>
<keyword evidence="2" id="KW-1185">Reference proteome</keyword>
<dbReference type="InParanoid" id="K5VJV1"/>
<dbReference type="RefSeq" id="XP_007334761.1">
    <property type="nucleotide sequence ID" value="XM_007334699.1"/>
</dbReference>
<name>K5VJV1_AGABU</name>
<evidence type="ECO:0000313" key="1">
    <source>
        <dbReference type="EMBL" id="EKM74594.1"/>
    </source>
</evidence>
<reference evidence="2" key="1">
    <citation type="journal article" date="2012" name="Proc. Natl. Acad. Sci. U.S.A.">
        <title>Genome sequence of the button mushroom Agaricus bisporus reveals mechanisms governing adaptation to a humic-rich ecological niche.</title>
        <authorList>
            <person name="Morin E."/>
            <person name="Kohler A."/>
            <person name="Baker A.R."/>
            <person name="Foulongne-Oriol M."/>
            <person name="Lombard V."/>
            <person name="Nagy L.G."/>
            <person name="Ohm R.A."/>
            <person name="Patyshakuliyeva A."/>
            <person name="Brun A."/>
            <person name="Aerts A.L."/>
            <person name="Bailey A.M."/>
            <person name="Billette C."/>
            <person name="Coutinho P.M."/>
            <person name="Deakin G."/>
            <person name="Doddapaneni H."/>
            <person name="Floudas D."/>
            <person name="Grimwood J."/>
            <person name="Hilden K."/>
            <person name="Kuees U."/>
            <person name="LaButti K.M."/>
            <person name="Lapidus A."/>
            <person name="Lindquist E.A."/>
            <person name="Lucas S.M."/>
            <person name="Murat C."/>
            <person name="Riley R.W."/>
            <person name="Salamov A.A."/>
            <person name="Schmutz J."/>
            <person name="Subramanian V."/>
            <person name="Woesten H.A.B."/>
            <person name="Xu J."/>
            <person name="Eastwood D.C."/>
            <person name="Foster G.D."/>
            <person name="Sonnenberg A.S."/>
            <person name="Cullen D."/>
            <person name="de Vries R.P."/>
            <person name="Lundell T."/>
            <person name="Hibbett D.S."/>
            <person name="Henrissat B."/>
            <person name="Burton K.S."/>
            <person name="Kerrigan R.W."/>
            <person name="Challen M.P."/>
            <person name="Grigoriev I.V."/>
            <person name="Martin F."/>
        </authorList>
    </citation>
    <scope>NUCLEOTIDE SEQUENCE [LARGE SCALE GENOMIC DNA]</scope>
    <source>
        <strain evidence="2">JB137-S8 / ATCC MYA-4627 / FGSC 10392</strain>
    </source>
</reference>
<dbReference type="GeneID" id="18832274"/>
<evidence type="ECO:0000313" key="2">
    <source>
        <dbReference type="Proteomes" id="UP000008493"/>
    </source>
</evidence>
<accession>K5VJV1</accession>
<dbReference type="AlphaFoldDB" id="K5VJV1"/>
<dbReference type="Proteomes" id="UP000008493">
    <property type="component" value="Unassembled WGS sequence"/>
</dbReference>
<dbReference type="KEGG" id="abp:AGABI1DRAFT88292"/>
<sequence length="103" mass="12143">MDRLCARVLLGQTWFWMEMLLVMAEGMVTWVRVMRRGYAVAVGEGHWVVLVFGRWLLRGLARWLEQAVLESPPFPYYFLMSELFWTDRMWTSLLVVVDGWGLG</sequence>
<protein>
    <submittedName>
        <fullName evidence="1">Uncharacterized protein</fullName>
    </submittedName>
</protein>
<dbReference type="OMA" id="TWFWMEM"/>
<dbReference type="HOGENOM" id="CLU_2262925_0_0_1"/>
<dbReference type="EMBL" id="JH971436">
    <property type="protein sequence ID" value="EKM74594.1"/>
    <property type="molecule type" value="Genomic_DNA"/>
</dbReference>